<comment type="caution">
    <text evidence="2">The sequence shown here is derived from an EMBL/GenBank/DDBJ whole genome shotgun (WGS) entry which is preliminary data.</text>
</comment>
<evidence type="ECO:0000256" key="1">
    <source>
        <dbReference type="ARBA" id="ARBA00005996"/>
    </source>
</evidence>
<dbReference type="AlphaFoldDB" id="A0A4U1BCD7"/>
<dbReference type="InterPro" id="IPR003787">
    <property type="entry name" value="Sulphur_relay_DsrE/F-like"/>
</dbReference>
<dbReference type="InterPro" id="IPR017462">
    <property type="entry name" value="Sulphur_relay_TusC/DsrF"/>
</dbReference>
<sequence>MKPLGILFTRAPHGTARGREALDLALLSASYDIPTRLFFSGDGVYQLLKAQQPDRIEARDYIATFKALPLYDVEEILVCGHSLNERGLCADDLLIEVAVAEPGQFALALNQTEQVLTF</sequence>
<reference evidence="2 3" key="1">
    <citation type="submission" date="2019-04" db="EMBL/GenBank/DDBJ databases">
        <authorList>
            <person name="Hwang J.C."/>
        </authorList>
    </citation>
    <scope>NUCLEOTIDE SEQUENCE [LARGE SCALE GENOMIC DNA]</scope>
    <source>
        <strain evidence="2 3">IMCC35001</strain>
    </source>
</reference>
<dbReference type="Gene3D" id="3.40.1260.10">
    <property type="entry name" value="DsrEFH-like"/>
    <property type="match status" value="1"/>
</dbReference>
<dbReference type="PANTHER" id="PTHR38780:SF1">
    <property type="entry name" value="PROTEIN TUSC"/>
    <property type="match status" value="1"/>
</dbReference>
<dbReference type="EMBL" id="SWCI01000007">
    <property type="protein sequence ID" value="TKB48535.1"/>
    <property type="molecule type" value="Genomic_DNA"/>
</dbReference>
<organism evidence="2 3">
    <name type="scientific">Ferrimonas sediminicola</name>
    <dbReference type="NCBI Taxonomy" id="2569538"/>
    <lineage>
        <taxon>Bacteria</taxon>
        <taxon>Pseudomonadati</taxon>
        <taxon>Pseudomonadota</taxon>
        <taxon>Gammaproteobacteria</taxon>
        <taxon>Alteromonadales</taxon>
        <taxon>Ferrimonadaceae</taxon>
        <taxon>Ferrimonas</taxon>
    </lineage>
</organism>
<protein>
    <submittedName>
        <fullName evidence="2">Sulfurtransferase complex subunit TusC</fullName>
    </submittedName>
</protein>
<comment type="similarity">
    <text evidence="1">Belongs to the DsrF/TusC family.</text>
</comment>
<accession>A0A4U1BCD7</accession>
<dbReference type="OrthoDB" id="9789418at2"/>
<dbReference type="Pfam" id="PF02635">
    <property type="entry name" value="DsrE"/>
    <property type="match status" value="1"/>
</dbReference>
<dbReference type="PANTHER" id="PTHR38780">
    <property type="entry name" value="PROTEIN TUSC"/>
    <property type="match status" value="1"/>
</dbReference>
<evidence type="ECO:0000313" key="2">
    <source>
        <dbReference type="EMBL" id="TKB48535.1"/>
    </source>
</evidence>
<proteinExistence type="inferred from homology"/>
<dbReference type="NCBIfam" id="TIGR03010">
    <property type="entry name" value="sulf_tusC_dsrF"/>
    <property type="match status" value="1"/>
</dbReference>
<dbReference type="NCBIfam" id="NF001238">
    <property type="entry name" value="PRK00211.1"/>
    <property type="match status" value="1"/>
</dbReference>
<dbReference type="GO" id="GO:0016740">
    <property type="term" value="F:transferase activity"/>
    <property type="evidence" value="ECO:0007669"/>
    <property type="project" value="UniProtKB-KW"/>
</dbReference>
<evidence type="ECO:0000313" key="3">
    <source>
        <dbReference type="Proteomes" id="UP000305674"/>
    </source>
</evidence>
<keyword evidence="2" id="KW-0808">Transferase</keyword>
<dbReference type="SUPFAM" id="SSF75169">
    <property type="entry name" value="DsrEFH-like"/>
    <property type="match status" value="1"/>
</dbReference>
<keyword evidence="3" id="KW-1185">Reference proteome</keyword>
<gene>
    <name evidence="2" type="primary">tusC</name>
    <name evidence="2" type="ORF">FCL40_12565</name>
</gene>
<dbReference type="Proteomes" id="UP000305674">
    <property type="component" value="Unassembled WGS sequence"/>
</dbReference>
<dbReference type="InterPro" id="IPR027396">
    <property type="entry name" value="DsrEFH-like"/>
</dbReference>
<dbReference type="RefSeq" id="WP_136853646.1">
    <property type="nucleotide sequence ID" value="NZ_SWCI01000007.1"/>
</dbReference>
<name>A0A4U1BCD7_9GAMM</name>